<keyword evidence="1" id="KW-0255">Endonuclease</keyword>
<evidence type="ECO:0000313" key="1">
    <source>
        <dbReference type="EMBL" id="QFX74865.1"/>
    </source>
</evidence>
<dbReference type="GO" id="GO:0004519">
    <property type="term" value="F:endonuclease activity"/>
    <property type="evidence" value="ECO:0007669"/>
    <property type="project" value="UniProtKB-KW"/>
</dbReference>
<reference evidence="1" key="1">
    <citation type="submission" date="2018-02" db="EMBL/GenBank/DDBJ databases">
        <authorList>
            <person name="Naidoo K."/>
        </authorList>
    </citation>
    <scope>NUCLEOTIDE SEQUENCE</scope>
    <source>
        <strain evidence="1">CMW17620</strain>
    </source>
</reference>
<keyword evidence="1" id="KW-0496">Mitochondrion</keyword>
<proteinExistence type="predicted"/>
<sequence length="102" mass="11700">MVKILLVILNQQAICPSMSGTVNAPSDNKQSASETTRKTSFNFTAFRDYYNTFFKNSSQLSDDWLEGDGAIQTYANGTRMRFVLTQKESLILYGIKNKWEKW</sequence>
<geneLocation type="mitochondrion" evidence="1"/>
<gene>
    <name evidence="1" type="primary">oi7cox1</name>
</gene>
<protein>
    <submittedName>
        <fullName evidence="1">LAGLIDADG endonuclease</fullName>
    </submittedName>
</protein>
<reference evidence="1" key="2">
    <citation type="submission" date="2019-11" db="EMBL/GenBank/DDBJ databases">
        <title>Comparative analysis of mitochondrial genomes in Ceratocystis.</title>
        <authorList>
            <person name="Steenkamp E.T."/>
            <person name="Coetzee M.P.A."/>
            <person name="Klepper P."/>
            <person name="Wingfield M.J."/>
            <person name="Wingfield B.D."/>
        </authorList>
    </citation>
    <scope>NUCLEOTIDE SEQUENCE</scope>
    <source>
        <strain evidence="1">CMW17620</strain>
    </source>
</reference>
<keyword evidence="1" id="KW-0378">Hydrolase</keyword>
<dbReference type="EMBL" id="MG976800">
    <property type="protein sequence ID" value="QFX74865.1"/>
    <property type="molecule type" value="Genomic_DNA"/>
</dbReference>
<dbReference type="AlphaFoldDB" id="A0A5P9W8B9"/>
<organism evidence="1">
    <name type="scientific">Ceratocystis albifundus</name>
    <dbReference type="NCBI Taxonomy" id="357446"/>
    <lineage>
        <taxon>Eukaryota</taxon>
        <taxon>Fungi</taxon>
        <taxon>Dikarya</taxon>
        <taxon>Ascomycota</taxon>
        <taxon>Pezizomycotina</taxon>
        <taxon>Sordariomycetes</taxon>
        <taxon>Hypocreomycetidae</taxon>
        <taxon>Microascales</taxon>
        <taxon>Ceratocystidaceae</taxon>
        <taxon>Ceratocystis</taxon>
    </lineage>
</organism>
<dbReference type="GeneID" id="42437126"/>
<dbReference type="RefSeq" id="YP_009710363.1">
    <property type="nucleotide sequence ID" value="NC_045185.1"/>
</dbReference>
<keyword evidence="1" id="KW-0540">Nuclease</keyword>
<name>A0A5P9W8B9_9PEZI</name>
<accession>A0A5P9W8B9</accession>